<accession>A0A6B8M5S1</accession>
<gene>
    <name evidence="3" type="ORF">F7D14_18955</name>
</gene>
<dbReference type="GO" id="GO:0005525">
    <property type="term" value="F:GTP binding"/>
    <property type="evidence" value="ECO:0007669"/>
    <property type="project" value="UniProtKB-KW"/>
</dbReference>
<proteinExistence type="predicted"/>
<reference evidence="3 4" key="1">
    <citation type="submission" date="2019-09" db="EMBL/GenBank/DDBJ databases">
        <title>Isolation and complete genome sequencing of Methylocystis species.</title>
        <authorList>
            <person name="Rumah B.L."/>
            <person name="Stead C.E."/>
            <person name="Stevens B.C."/>
            <person name="Minton N.P."/>
            <person name="Grosse-Honebrink A."/>
            <person name="Zhang Y."/>
        </authorList>
    </citation>
    <scope>NUCLEOTIDE SEQUENCE [LARGE SCALE GENOMIC DNA]</scope>
    <source>
        <strain evidence="3 4">BRCS2</strain>
    </source>
</reference>
<name>A0A6B8M5S1_9HYPH</name>
<dbReference type="SMART" id="SM00173">
    <property type="entry name" value="RAS"/>
    <property type="match status" value="1"/>
</dbReference>
<dbReference type="KEGG" id="mpar:F7D14_18955"/>
<evidence type="ECO:0000256" key="1">
    <source>
        <dbReference type="ARBA" id="ARBA00022741"/>
    </source>
</evidence>
<evidence type="ECO:0000256" key="2">
    <source>
        <dbReference type="ARBA" id="ARBA00023134"/>
    </source>
</evidence>
<dbReference type="Pfam" id="PF00071">
    <property type="entry name" value="Ras"/>
    <property type="match status" value="1"/>
</dbReference>
<keyword evidence="2" id="KW-0342">GTP-binding</keyword>
<dbReference type="PROSITE" id="PS51419">
    <property type="entry name" value="RAB"/>
    <property type="match status" value="1"/>
</dbReference>
<protein>
    <recommendedName>
        <fullName evidence="5">GTP-binding protein</fullName>
    </recommendedName>
</protein>
<dbReference type="GO" id="GO:0003924">
    <property type="term" value="F:GTPase activity"/>
    <property type="evidence" value="ECO:0007669"/>
    <property type="project" value="InterPro"/>
</dbReference>
<dbReference type="InterPro" id="IPR027417">
    <property type="entry name" value="P-loop_NTPase"/>
</dbReference>
<dbReference type="Gene3D" id="3.40.50.300">
    <property type="entry name" value="P-loop containing nucleotide triphosphate hydrolases"/>
    <property type="match status" value="1"/>
</dbReference>
<sequence length="165" mass="17952">MISAKVMLLGDIGVGKSSLARRFVFDRFESDYKTTIGVDVLTHDVALGPEAENATLRFVLWDTDGDFGVRIFETVYLAGASAAIVVADATRPATLVKMAGLVARFEERFPGRPVCGIVNKIDLVPEFRLAGEAAPHMDVVYASAKTGQGVEEMFLALGRTIWRRS</sequence>
<dbReference type="Proteomes" id="UP000422569">
    <property type="component" value="Chromosome"/>
</dbReference>
<dbReference type="SUPFAM" id="SSF52540">
    <property type="entry name" value="P-loop containing nucleoside triphosphate hydrolases"/>
    <property type="match status" value="1"/>
</dbReference>
<dbReference type="InterPro" id="IPR001806">
    <property type="entry name" value="Small_GTPase"/>
</dbReference>
<evidence type="ECO:0000313" key="4">
    <source>
        <dbReference type="Proteomes" id="UP000422569"/>
    </source>
</evidence>
<dbReference type="SMART" id="SM00175">
    <property type="entry name" value="RAB"/>
    <property type="match status" value="1"/>
</dbReference>
<dbReference type="PRINTS" id="PR00449">
    <property type="entry name" value="RASTRNSFRMNG"/>
</dbReference>
<evidence type="ECO:0000313" key="3">
    <source>
        <dbReference type="EMBL" id="QGM99354.1"/>
    </source>
</evidence>
<dbReference type="AlphaFoldDB" id="A0A6B8M5S1"/>
<organism evidence="3 4">
    <name type="scientific">Methylocystis parvus</name>
    <dbReference type="NCBI Taxonomy" id="134"/>
    <lineage>
        <taxon>Bacteria</taxon>
        <taxon>Pseudomonadati</taxon>
        <taxon>Pseudomonadota</taxon>
        <taxon>Alphaproteobacteria</taxon>
        <taxon>Hyphomicrobiales</taxon>
        <taxon>Methylocystaceae</taxon>
        <taxon>Methylocystis</taxon>
    </lineage>
</organism>
<dbReference type="PANTHER" id="PTHR24073">
    <property type="entry name" value="DRAB5-RELATED"/>
    <property type="match status" value="1"/>
</dbReference>
<keyword evidence="1" id="KW-0547">Nucleotide-binding</keyword>
<keyword evidence="4" id="KW-1185">Reference proteome</keyword>
<evidence type="ECO:0008006" key="5">
    <source>
        <dbReference type="Google" id="ProtNLM"/>
    </source>
</evidence>
<dbReference type="RefSeq" id="WP_016919552.1">
    <property type="nucleotide sequence ID" value="NZ_CP044331.1"/>
</dbReference>
<dbReference type="EMBL" id="CP044331">
    <property type="protein sequence ID" value="QGM99354.1"/>
    <property type="molecule type" value="Genomic_DNA"/>
</dbReference>